<dbReference type="GO" id="GO:0003677">
    <property type="term" value="F:DNA binding"/>
    <property type="evidence" value="ECO:0007669"/>
    <property type="project" value="InterPro"/>
</dbReference>
<reference evidence="2 3" key="1">
    <citation type="submission" date="2019-06" db="EMBL/GenBank/DDBJ databases">
        <title>Tsukamurella conjunctivitidis sp. nov., Tsukamurella assacharolytica sp. nov. and Tsukamurella sputae sp. nov. isolated from patients with conjunctivitis, bacteraemia (lymphoma) and respiratory infection (sputum) in Hong Kong.</title>
        <authorList>
            <person name="Teng J.L.L."/>
            <person name="Lee H.H."/>
            <person name="Fong J.Y.H."/>
            <person name="Fok K.M.N."/>
            <person name="Lau S.K.P."/>
            <person name="Woo P.C.Y."/>
        </authorList>
    </citation>
    <scope>NUCLEOTIDE SEQUENCE [LARGE SCALE GENOMIC DNA]</scope>
    <source>
        <strain evidence="2 3">HKU71</strain>
    </source>
</reference>
<evidence type="ECO:0000313" key="2">
    <source>
        <dbReference type="EMBL" id="TWS20687.1"/>
    </source>
</evidence>
<dbReference type="EMBL" id="VIGW01000002">
    <property type="protein sequence ID" value="TWS20687.1"/>
    <property type="molecule type" value="Genomic_DNA"/>
</dbReference>
<evidence type="ECO:0000313" key="3">
    <source>
        <dbReference type="Proteomes" id="UP000317291"/>
    </source>
</evidence>
<dbReference type="SUPFAM" id="SSF47413">
    <property type="entry name" value="lambda repressor-like DNA-binding domains"/>
    <property type="match status" value="1"/>
</dbReference>
<comment type="caution">
    <text evidence="2">The sequence shown here is derived from an EMBL/GenBank/DDBJ whole genome shotgun (WGS) entry which is preliminary data.</text>
</comment>
<evidence type="ECO:0000259" key="1">
    <source>
        <dbReference type="SMART" id="SM00530"/>
    </source>
</evidence>
<sequence>MTRLPPDVRRLMRLRAALGATEDTHAEYIERVRGQAQERHERFTREHPWTGHRILRIRPMRERLRMSAADLAEATGMWEVEVEMIEDGSATASAEQLVELACALFTTVAQLEGKEPPRV</sequence>
<dbReference type="RefSeq" id="WP_146559907.1">
    <property type="nucleotide sequence ID" value="NZ_VIGW01000002.1"/>
</dbReference>
<dbReference type="InterPro" id="IPR010982">
    <property type="entry name" value="Lambda_DNA-bd_dom_sf"/>
</dbReference>
<organism evidence="2 3">
    <name type="scientific">Tsukamurella asaccharolytica</name>
    <dbReference type="NCBI Taxonomy" id="2592067"/>
    <lineage>
        <taxon>Bacteria</taxon>
        <taxon>Bacillati</taxon>
        <taxon>Actinomycetota</taxon>
        <taxon>Actinomycetes</taxon>
        <taxon>Mycobacteriales</taxon>
        <taxon>Tsukamurellaceae</taxon>
        <taxon>Tsukamurella</taxon>
    </lineage>
</organism>
<dbReference type="SMART" id="SM00530">
    <property type="entry name" value="HTH_XRE"/>
    <property type="match status" value="1"/>
</dbReference>
<feature type="domain" description="HTH cro/C1-type" evidence="1">
    <location>
        <begin position="56"/>
        <end position="111"/>
    </location>
</feature>
<dbReference type="Proteomes" id="UP000317291">
    <property type="component" value="Unassembled WGS sequence"/>
</dbReference>
<dbReference type="Gene3D" id="1.10.260.40">
    <property type="entry name" value="lambda repressor-like DNA-binding domains"/>
    <property type="match status" value="1"/>
</dbReference>
<keyword evidence="3" id="KW-1185">Reference proteome</keyword>
<dbReference type="CDD" id="cd00093">
    <property type="entry name" value="HTH_XRE"/>
    <property type="match status" value="1"/>
</dbReference>
<gene>
    <name evidence="2" type="ORF">FK529_04930</name>
</gene>
<dbReference type="OrthoDB" id="9936821at2"/>
<protein>
    <submittedName>
        <fullName evidence="2">Helix-turn-helix transcriptional regulator</fullName>
    </submittedName>
</protein>
<accession>A0A5C5RC31</accession>
<proteinExistence type="predicted"/>
<dbReference type="InterPro" id="IPR001387">
    <property type="entry name" value="Cro/C1-type_HTH"/>
</dbReference>
<dbReference type="AlphaFoldDB" id="A0A5C5RC31"/>
<name>A0A5C5RC31_9ACTN</name>